<sequence length="223" mass="24790">MTETETSRGAPRKWRGREPEDRRAARHEQLIEAGLDIMGTEGAAATTMRATCRRAGLTERYFYESFKNRDELLIAVLDRVVLGARDTLIAALGTAPGEPRELIRHVVRSFTDYVATDRRRGRIMFVESQSVPELAQRGEQLVKEFTAPIAASLEILSDSAEPDSLTIALNSIAIFGALAFLYQHWLAGSSRISKRRIVEHVSLVIEAQINVDSTPLEAGERSP</sequence>
<evidence type="ECO:0000259" key="4">
    <source>
        <dbReference type="PROSITE" id="PS50977"/>
    </source>
</evidence>
<dbReference type="PANTHER" id="PTHR30055">
    <property type="entry name" value="HTH-TYPE TRANSCRIPTIONAL REGULATOR RUTR"/>
    <property type="match status" value="1"/>
</dbReference>
<reference evidence="5 6" key="1">
    <citation type="submission" date="2017-05" db="EMBL/GenBank/DDBJ databases">
        <title>Isolation of Rhodococcus sp. S2-17 biodegrading of BP-3.</title>
        <authorList>
            <person name="Lee Y."/>
            <person name="Kim K.H."/>
            <person name="Chun B.H."/>
            <person name="Jung H.S."/>
            <person name="Jeon C.O."/>
        </authorList>
    </citation>
    <scope>NUCLEOTIDE SEQUENCE [LARGE SCALE GENOMIC DNA]</scope>
    <source>
        <strain evidence="5 6">S2-17</strain>
    </source>
</reference>
<evidence type="ECO:0000313" key="5">
    <source>
        <dbReference type="EMBL" id="AWK70590.1"/>
    </source>
</evidence>
<feature type="region of interest" description="Disordered" evidence="3">
    <location>
        <begin position="1"/>
        <end position="23"/>
    </location>
</feature>
<feature type="domain" description="HTH tetR-type" evidence="4">
    <location>
        <begin position="24"/>
        <end position="84"/>
    </location>
</feature>
<dbReference type="AlphaFoldDB" id="A0A2S2BPP1"/>
<dbReference type="InterPro" id="IPR050109">
    <property type="entry name" value="HTH-type_TetR-like_transc_reg"/>
</dbReference>
<dbReference type="InterPro" id="IPR001647">
    <property type="entry name" value="HTH_TetR"/>
</dbReference>
<dbReference type="GO" id="GO:0000976">
    <property type="term" value="F:transcription cis-regulatory region binding"/>
    <property type="evidence" value="ECO:0007669"/>
    <property type="project" value="TreeGrafter"/>
</dbReference>
<organism evidence="5 6">
    <name type="scientific">Rhodococcus oxybenzonivorans</name>
    <dbReference type="NCBI Taxonomy" id="1990687"/>
    <lineage>
        <taxon>Bacteria</taxon>
        <taxon>Bacillati</taxon>
        <taxon>Actinomycetota</taxon>
        <taxon>Actinomycetes</taxon>
        <taxon>Mycobacteriales</taxon>
        <taxon>Nocardiaceae</taxon>
        <taxon>Rhodococcus</taxon>
    </lineage>
</organism>
<name>A0A2S2BPP1_9NOCA</name>
<dbReference type="InterPro" id="IPR009057">
    <property type="entry name" value="Homeodomain-like_sf"/>
</dbReference>
<keyword evidence="6" id="KW-1185">Reference proteome</keyword>
<dbReference type="OrthoDB" id="3783612at2"/>
<gene>
    <name evidence="5" type="ORF">CBI38_02400</name>
</gene>
<protein>
    <submittedName>
        <fullName evidence="5">TetR family transcriptional regulator</fullName>
    </submittedName>
</protein>
<evidence type="ECO:0000313" key="6">
    <source>
        <dbReference type="Proteomes" id="UP000245711"/>
    </source>
</evidence>
<dbReference type="KEGG" id="roz:CBI38_02400"/>
<dbReference type="SUPFAM" id="SSF46689">
    <property type="entry name" value="Homeodomain-like"/>
    <property type="match status" value="1"/>
</dbReference>
<evidence type="ECO:0000256" key="3">
    <source>
        <dbReference type="SAM" id="MobiDB-lite"/>
    </source>
</evidence>
<dbReference type="GO" id="GO:0003700">
    <property type="term" value="F:DNA-binding transcription factor activity"/>
    <property type="evidence" value="ECO:0007669"/>
    <property type="project" value="TreeGrafter"/>
</dbReference>
<dbReference type="RefSeq" id="WP_109326094.1">
    <property type="nucleotide sequence ID" value="NZ_CP021354.1"/>
</dbReference>
<dbReference type="EMBL" id="CP021354">
    <property type="protein sequence ID" value="AWK70590.1"/>
    <property type="molecule type" value="Genomic_DNA"/>
</dbReference>
<evidence type="ECO:0000256" key="1">
    <source>
        <dbReference type="ARBA" id="ARBA00023125"/>
    </source>
</evidence>
<proteinExistence type="predicted"/>
<dbReference type="SUPFAM" id="SSF48498">
    <property type="entry name" value="Tetracyclin repressor-like, C-terminal domain"/>
    <property type="match status" value="1"/>
</dbReference>
<accession>A0A2S2BPP1</accession>
<dbReference type="PANTHER" id="PTHR30055:SF209">
    <property type="entry name" value="POSSIBLE TRANSCRIPTIONAL REGULATORY PROTEIN (PROBABLY TETR-FAMILY)"/>
    <property type="match status" value="1"/>
</dbReference>
<feature type="DNA-binding region" description="H-T-H motif" evidence="2">
    <location>
        <begin position="47"/>
        <end position="66"/>
    </location>
</feature>
<evidence type="ECO:0000256" key="2">
    <source>
        <dbReference type="PROSITE-ProRule" id="PRU00335"/>
    </source>
</evidence>
<dbReference type="Gene3D" id="1.10.357.10">
    <property type="entry name" value="Tetracycline Repressor, domain 2"/>
    <property type="match status" value="1"/>
</dbReference>
<dbReference type="InterPro" id="IPR036271">
    <property type="entry name" value="Tet_transcr_reg_TetR-rel_C_sf"/>
</dbReference>
<keyword evidence="1 2" id="KW-0238">DNA-binding</keyword>
<dbReference type="PROSITE" id="PS50977">
    <property type="entry name" value="HTH_TETR_2"/>
    <property type="match status" value="1"/>
</dbReference>
<dbReference type="Proteomes" id="UP000245711">
    <property type="component" value="Chromosome"/>
</dbReference>
<dbReference type="Pfam" id="PF00440">
    <property type="entry name" value="TetR_N"/>
    <property type="match status" value="1"/>
</dbReference>